<feature type="compositionally biased region" description="Basic and acidic residues" evidence="1">
    <location>
        <begin position="1183"/>
        <end position="1195"/>
    </location>
</feature>
<evidence type="ECO:0000313" key="3">
    <source>
        <dbReference type="Proteomes" id="UP000325313"/>
    </source>
</evidence>
<feature type="compositionally biased region" description="Basic and acidic residues" evidence="1">
    <location>
        <begin position="788"/>
        <end position="798"/>
    </location>
</feature>
<reference evidence="2 3" key="1">
    <citation type="submission" date="2019-05" db="EMBL/GenBank/DDBJ databases">
        <title>Emergence of the Ug99 lineage of the wheat stem rust pathogen through somatic hybridization.</title>
        <authorList>
            <person name="Li F."/>
            <person name="Upadhyaya N.M."/>
            <person name="Sperschneider J."/>
            <person name="Matny O."/>
            <person name="Nguyen-Phuc H."/>
            <person name="Mago R."/>
            <person name="Raley C."/>
            <person name="Miller M.E."/>
            <person name="Silverstein K.A.T."/>
            <person name="Henningsen E."/>
            <person name="Hirsch C.D."/>
            <person name="Visser B."/>
            <person name="Pretorius Z.A."/>
            <person name="Steffenson B.J."/>
            <person name="Schwessinger B."/>
            <person name="Dodds P.N."/>
            <person name="Figueroa M."/>
        </authorList>
    </citation>
    <scope>NUCLEOTIDE SEQUENCE [LARGE SCALE GENOMIC DNA]</scope>
    <source>
        <strain evidence="2 3">Ug99</strain>
    </source>
</reference>
<feature type="compositionally biased region" description="Basic and acidic residues" evidence="1">
    <location>
        <begin position="609"/>
        <end position="620"/>
    </location>
</feature>
<feature type="region of interest" description="Disordered" evidence="1">
    <location>
        <begin position="1"/>
        <end position="171"/>
    </location>
</feature>
<feature type="compositionally biased region" description="Basic and acidic residues" evidence="1">
    <location>
        <begin position="982"/>
        <end position="991"/>
    </location>
</feature>
<feature type="compositionally biased region" description="Basic and acidic residues" evidence="1">
    <location>
        <begin position="1004"/>
        <end position="1040"/>
    </location>
</feature>
<comment type="caution">
    <text evidence="2">The sequence shown here is derived from an EMBL/GenBank/DDBJ whole genome shotgun (WGS) entry which is preliminary data.</text>
</comment>
<feature type="compositionally biased region" description="Gly residues" evidence="1">
    <location>
        <begin position="584"/>
        <end position="595"/>
    </location>
</feature>
<feature type="compositionally biased region" description="Polar residues" evidence="1">
    <location>
        <begin position="950"/>
        <end position="968"/>
    </location>
</feature>
<feature type="compositionally biased region" description="Polar residues" evidence="1">
    <location>
        <begin position="210"/>
        <end position="224"/>
    </location>
</feature>
<proteinExistence type="predicted"/>
<gene>
    <name evidence="2" type="ORF">PGTUg99_017347</name>
</gene>
<sequence length="1434" mass="152540">MKRNYQGYSGPGQSNPNPPPNLSYPPLPSGQPPPQPSSNPSANQQNNHFQQPQQAQANTSSTTQPYPYNNSQYPAGAYGQYTGYPQPQAAAYPGTTYNQLPANPQQAQQPGGHPQAQQQQPAAPHPAYANYGYGAPAGPQQPTKANQPFHPYPSPNGAQLPSNPVSPLPHSAPALVASTVFPQTDLAYHQHTFSLNQQNPIPPNPYTGYPTGQVNGPGLQNSPSGGPAQPPFKRPRYENSNTGAGYGSPAQQNSYPGATAQPNANPQPPAIPPLRPNNNHTKIGNGSSGTLRIGASTSNSRGGFAGSRPTRPSGPGFGNNSPIRLNLGGGGGTGNYDGSSAGHFDNNMSQSMAHPLPAFHQSPQPSGNTPHYPQTTYNNEQPYQPYPANTSYPPSSNNDLSNPAMGAHPRGMNDGMRGNNFSSDFNCGAPNFNAGPPQTPNDSFRHPVGGPGSHGSSSHRPGRGGFRGNSGNSMSGARGARDRSEMAGSDMMTPRGNRPYPNQSFGSSNKSERHGPGNRSTRGGSGAPGSRQDDHTSTFSAPGGSGPRHPDRPTGPSNRGPRNISNLPTAPFPKSSQHHDRRGGGGGSNRGGGSMGDRASGSRGGRKNNGRDSKFDDRKTGNRAGRGGGPGASSGSGADKTKPTAGPSSSRAKNGWGAQSKEFHDREKDGDKNEENAEKKRPMTDFRIEGLEIPDLSWAWAADKSNGIASSAIATSLQEKARTTPGKHPRDEDDDYNQPETSTSNDGHSNSTGPNGSNKKAKSDSTVELARKIYEEAASAVKGLNLTVEEHSSDHEDNNLDQEITNQLLPNSAKENSAPCETDPADPPSTSTPTVTGEGHNSDAAAITDPKNSEIPHIVTAPSESQTTVAPPPDAPKGKSRDRVKPASKSSTSDSIENCRFRLCFSAPPSEGTNDTTPATHPNKAVSGTAAGKRKLSVSGSSVMAPGTQPEGSTSSPAKSLPVKNSSKIPKPETSAQPPEGAPKDSPKPEDPADVPAPLSDIVEIPKPEEADSTTKDVKPDKIKEESGPKAEGAEEKPPGDDSQNTQAPPAEADANNEEEPNEAEAEELESLPAPEAQADCLSISYDRNTRRMRIDSDSVESIRIFRAEFRIEVVVRLMPAIIQGGKFDGAVDPYRICKGVLVENIDADTDDWAVIDRGTLEATWRNQEKPKITAGAETNEDSGDKSENNERGPPSEDSCELVAHDPLIPPLSRLFLSTLEKQAPDGQSQTGQRDIVGVPNFKDKTVLIIARLDRDKPLTEPKWVRTGEIESWISNNTGRIFNPEDQSECGWRRKITVAPTIQHMLDTWLTTSQIGSIDTRQRFIDRHVAKNVDVIMEILLRMVRVGNTQVVSHANQALIVQQAATLRAPYPEQQTQVSLAVLGLYRLAVETALETDRSVDAVIKKATDIVRSLPYRGAFNALDGIYKDEHPSS</sequence>
<feature type="compositionally biased region" description="Polar residues" evidence="1">
    <location>
        <begin position="156"/>
        <end position="165"/>
    </location>
</feature>
<feature type="compositionally biased region" description="Polar residues" evidence="1">
    <location>
        <begin position="801"/>
        <end position="815"/>
    </location>
</feature>
<feature type="compositionally biased region" description="Low complexity" evidence="1">
    <location>
        <begin position="38"/>
        <end position="65"/>
    </location>
</feature>
<feature type="compositionally biased region" description="Pro residues" evidence="1">
    <location>
        <begin position="16"/>
        <end position="37"/>
    </location>
</feature>
<protein>
    <submittedName>
        <fullName evidence="2">Uncharacterized protein</fullName>
    </submittedName>
</protein>
<feature type="compositionally biased region" description="Gly residues" evidence="1">
    <location>
        <begin position="624"/>
        <end position="634"/>
    </location>
</feature>
<evidence type="ECO:0000256" key="1">
    <source>
        <dbReference type="SAM" id="MobiDB-lite"/>
    </source>
</evidence>
<dbReference type="EMBL" id="VDEP01000075">
    <property type="protein sequence ID" value="KAA1132876.1"/>
    <property type="molecule type" value="Genomic_DNA"/>
</dbReference>
<name>A0A5B0S3Y2_PUCGR</name>
<feature type="compositionally biased region" description="Polar residues" evidence="1">
    <location>
        <begin position="238"/>
        <end position="255"/>
    </location>
</feature>
<feature type="compositionally biased region" description="Polar residues" evidence="1">
    <location>
        <begin position="361"/>
        <end position="401"/>
    </location>
</feature>
<feature type="compositionally biased region" description="Basic and acidic residues" evidence="1">
    <location>
        <begin position="876"/>
        <end position="885"/>
    </location>
</feature>
<feature type="compositionally biased region" description="Polar residues" evidence="1">
    <location>
        <begin position="911"/>
        <end position="920"/>
    </location>
</feature>
<feature type="region of interest" description="Disordered" evidence="1">
    <location>
        <begin position="191"/>
        <end position="688"/>
    </location>
</feature>
<feature type="compositionally biased region" description="Polar residues" evidence="1">
    <location>
        <begin position="500"/>
        <end position="509"/>
    </location>
</feature>
<feature type="compositionally biased region" description="Acidic residues" evidence="1">
    <location>
        <begin position="1055"/>
        <end position="1070"/>
    </location>
</feature>
<organism evidence="2 3">
    <name type="scientific">Puccinia graminis f. sp. tritici</name>
    <dbReference type="NCBI Taxonomy" id="56615"/>
    <lineage>
        <taxon>Eukaryota</taxon>
        <taxon>Fungi</taxon>
        <taxon>Dikarya</taxon>
        <taxon>Basidiomycota</taxon>
        <taxon>Pucciniomycotina</taxon>
        <taxon>Pucciniomycetes</taxon>
        <taxon>Pucciniales</taxon>
        <taxon>Pucciniaceae</taxon>
        <taxon>Puccinia</taxon>
    </lineage>
</organism>
<feature type="compositionally biased region" description="Low complexity" evidence="1">
    <location>
        <begin position="101"/>
        <end position="140"/>
    </location>
</feature>
<dbReference type="Proteomes" id="UP000325313">
    <property type="component" value="Unassembled WGS sequence"/>
</dbReference>
<feature type="region of interest" description="Disordered" evidence="1">
    <location>
        <begin position="1167"/>
        <end position="1202"/>
    </location>
</feature>
<accession>A0A5B0S3Y2</accession>
<feature type="compositionally biased region" description="Basic and acidic residues" evidence="1">
    <location>
        <begin position="661"/>
        <end position="688"/>
    </location>
</feature>
<feature type="region of interest" description="Disordered" evidence="1">
    <location>
        <begin position="785"/>
        <end position="1078"/>
    </location>
</feature>
<feature type="compositionally biased region" description="Polar residues" evidence="1">
    <location>
        <begin position="738"/>
        <end position="758"/>
    </location>
</feature>
<evidence type="ECO:0000313" key="2">
    <source>
        <dbReference type="EMBL" id="KAA1132876.1"/>
    </source>
</evidence>
<feature type="compositionally biased region" description="Pro residues" evidence="1">
    <location>
        <begin position="265"/>
        <end position="275"/>
    </location>
</feature>
<feature type="region of interest" description="Disordered" evidence="1">
    <location>
        <begin position="712"/>
        <end position="766"/>
    </location>
</feature>
<feature type="compositionally biased region" description="Polar residues" evidence="1">
    <location>
        <begin position="280"/>
        <end position="301"/>
    </location>
</feature>